<gene>
    <name evidence="1" type="ORF">S03H2_72558</name>
</gene>
<sequence>LINKVIKKYCCQKMGIRKIEDEIVSYFKKKDYRFYIFLDDEQAKSQFPFIYLVP</sequence>
<name>X1JAN3_9ZZZZ</name>
<organism evidence="1">
    <name type="scientific">marine sediment metagenome</name>
    <dbReference type="NCBI Taxonomy" id="412755"/>
    <lineage>
        <taxon>unclassified sequences</taxon>
        <taxon>metagenomes</taxon>
        <taxon>ecological metagenomes</taxon>
    </lineage>
</organism>
<protein>
    <submittedName>
        <fullName evidence="1">Uncharacterized protein</fullName>
    </submittedName>
</protein>
<dbReference type="EMBL" id="BARU01049139">
    <property type="protein sequence ID" value="GAH91007.1"/>
    <property type="molecule type" value="Genomic_DNA"/>
</dbReference>
<evidence type="ECO:0000313" key="1">
    <source>
        <dbReference type="EMBL" id="GAH91007.1"/>
    </source>
</evidence>
<feature type="non-terminal residue" evidence="1">
    <location>
        <position position="1"/>
    </location>
</feature>
<comment type="caution">
    <text evidence="1">The sequence shown here is derived from an EMBL/GenBank/DDBJ whole genome shotgun (WGS) entry which is preliminary data.</text>
</comment>
<feature type="non-terminal residue" evidence="1">
    <location>
        <position position="54"/>
    </location>
</feature>
<proteinExistence type="predicted"/>
<reference evidence="1" key="1">
    <citation type="journal article" date="2014" name="Front. Microbiol.">
        <title>High frequency of phylogenetically diverse reductive dehalogenase-homologous genes in deep subseafloor sedimentary metagenomes.</title>
        <authorList>
            <person name="Kawai M."/>
            <person name="Futagami T."/>
            <person name="Toyoda A."/>
            <person name="Takaki Y."/>
            <person name="Nishi S."/>
            <person name="Hori S."/>
            <person name="Arai W."/>
            <person name="Tsubouchi T."/>
            <person name="Morono Y."/>
            <person name="Uchiyama I."/>
            <person name="Ito T."/>
            <person name="Fujiyama A."/>
            <person name="Inagaki F."/>
            <person name="Takami H."/>
        </authorList>
    </citation>
    <scope>NUCLEOTIDE SEQUENCE</scope>
    <source>
        <strain evidence="1">Expedition CK06-06</strain>
    </source>
</reference>
<accession>X1JAN3</accession>
<dbReference type="AlphaFoldDB" id="X1JAN3"/>